<feature type="compositionally biased region" description="Polar residues" evidence="6">
    <location>
        <begin position="1"/>
        <end position="22"/>
    </location>
</feature>
<dbReference type="Proteomes" id="UP001519331">
    <property type="component" value="Unassembled WGS sequence"/>
</dbReference>
<evidence type="ECO:0000313" key="8">
    <source>
        <dbReference type="EMBL" id="MBP2319181.1"/>
    </source>
</evidence>
<evidence type="ECO:0000256" key="5">
    <source>
        <dbReference type="ARBA" id="ARBA00023136"/>
    </source>
</evidence>
<keyword evidence="5 7" id="KW-0472">Membrane</keyword>
<sequence>MTETTVASSAQPRPATSQSNLPQPALPQSAGQAPAPGLHNEDLAPVPEHKRKWGAFEIFNVWTNDVQSLAGYTLAASLFIGAGISGWYVFAAIILAGFFVNWLVNLSGAPSVKHGVPYAVLARPSMGVLGAKFPALVRGVVAIFWYGAQTYFASTAVALAFNAALSHPGGGTFMGLDAIGWISYVIVAVLQVLIFTRGIDMITRFLNFAGPAVYVVMVVLLVMIWVRAGDEMIPAVGSIFTSEDVTGWAAVSAFFGVVGTMVAYFAAVIINFGDFSRFSTSERSMKLGNFTGLPLSLAFFTFLSLFITAGAYVVFQDVGDTPMANPTDIVEQTESVLLAVVAAITFLLATVGINLVANFIPPAYDLANLAPQKISFTAGGWITAGVGFVIGAFWVAFIDEVGLPAFVDTLGALLAPLYGVLVVDYYVIRRCRVRTEDMFTLDPNGPYYYRNGWNRRALVAVALAAVFAVATVWVEQLEKLEGFAWIIGALLGGVFYYAVMRSQRAAPASASEVAEREPTA</sequence>
<feature type="transmembrane region" description="Helical" evidence="7">
    <location>
        <begin position="457"/>
        <end position="476"/>
    </location>
</feature>
<feature type="transmembrane region" description="Helical" evidence="7">
    <location>
        <begin position="410"/>
        <end position="428"/>
    </location>
</feature>
<feature type="transmembrane region" description="Helical" evidence="7">
    <location>
        <begin position="482"/>
        <end position="499"/>
    </location>
</feature>
<dbReference type="InterPro" id="IPR001248">
    <property type="entry name" value="Pur-cyt_permease"/>
</dbReference>
<evidence type="ECO:0000256" key="7">
    <source>
        <dbReference type="SAM" id="Phobius"/>
    </source>
</evidence>
<accession>A0ABS4T696</accession>
<feature type="transmembrane region" description="Helical" evidence="7">
    <location>
        <begin position="135"/>
        <end position="161"/>
    </location>
</feature>
<dbReference type="PANTHER" id="PTHR30618:SF6">
    <property type="entry name" value="NCS1 FAMILY NUCLEOBASE:CATION SYMPORTER-1"/>
    <property type="match status" value="1"/>
</dbReference>
<gene>
    <name evidence="8" type="ORF">JOF45_002200</name>
</gene>
<comment type="caution">
    <text evidence="8">The sequence shown here is derived from an EMBL/GenBank/DDBJ whole genome shotgun (WGS) entry which is preliminary data.</text>
</comment>
<dbReference type="Gene3D" id="1.10.4160.10">
    <property type="entry name" value="Hydantoin permease"/>
    <property type="match status" value="1"/>
</dbReference>
<evidence type="ECO:0000256" key="1">
    <source>
        <dbReference type="ARBA" id="ARBA00004141"/>
    </source>
</evidence>
<dbReference type="PANTHER" id="PTHR30618">
    <property type="entry name" value="NCS1 FAMILY PURINE/PYRIMIDINE TRANSPORTER"/>
    <property type="match status" value="1"/>
</dbReference>
<evidence type="ECO:0000256" key="6">
    <source>
        <dbReference type="SAM" id="MobiDB-lite"/>
    </source>
</evidence>
<keyword evidence="9" id="KW-1185">Reference proteome</keyword>
<keyword evidence="4 7" id="KW-1133">Transmembrane helix</keyword>
<comment type="subcellular location">
    <subcellularLocation>
        <location evidence="1">Membrane</location>
        <topology evidence="1">Multi-pass membrane protein</topology>
    </subcellularLocation>
</comment>
<feature type="transmembrane region" description="Helical" evidence="7">
    <location>
        <begin position="78"/>
        <end position="104"/>
    </location>
</feature>
<feature type="transmembrane region" description="Helical" evidence="7">
    <location>
        <begin position="293"/>
        <end position="315"/>
    </location>
</feature>
<feature type="transmembrane region" description="Helical" evidence="7">
    <location>
        <begin position="378"/>
        <end position="398"/>
    </location>
</feature>
<protein>
    <submittedName>
        <fullName evidence="8">NCS1 family nucleobase:cation symporter-1</fullName>
    </submittedName>
</protein>
<evidence type="ECO:0000256" key="4">
    <source>
        <dbReference type="ARBA" id="ARBA00022989"/>
    </source>
</evidence>
<dbReference type="Pfam" id="PF02133">
    <property type="entry name" value="Transp_cyt_pur"/>
    <property type="match status" value="1"/>
</dbReference>
<comment type="similarity">
    <text evidence="2">Belongs to the purine-cytosine permease (2.A.39) family.</text>
</comment>
<dbReference type="InterPro" id="IPR045225">
    <property type="entry name" value="Uracil/uridine/allantoin_perm"/>
</dbReference>
<feature type="transmembrane region" description="Helical" evidence="7">
    <location>
        <begin position="173"/>
        <end position="196"/>
    </location>
</feature>
<organism evidence="8 9">
    <name type="scientific">Nesterenkonia lacusekhoensis</name>
    <dbReference type="NCBI Taxonomy" id="150832"/>
    <lineage>
        <taxon>Bacteria</taxon>
        <taxon>Bacillati</taxon>
        <taxon>Actinomycetota</taxon>
        <taxon>Actinomycetes</taxon>
        <taxon>Micrococcales</taxon>
        <taxon>Micrococcaceae</taxon>
        <taxon>Nesterenkonia</taxon>
    </lineage>
</organism>
<dbReference type="EMBL" id="JAGINX010000001">
    <property type="protein sequence ID" value="MBP2319181.1"/>
    <property type="molecule type" value="Genomic_DNA"/>
</dbReference>
<feature type="transmembrane region" description="Helical" evidence="7">
    <location>
        <begin position="248"/>
        <end position="272"/>
    </location>
</feature>
<feature type="region of interest" description="Disordered" evidence="6">
    <location>
        <begin position="1"/>
        <end position="44"/>
    </location>
</feature>
<evidence type="ECO:0000256" key="2">
    <source>
        <dbReference type="ARBA" id="ARBA00008974"/>
    </source>
</evidence>
<dbReference type="CDD" id="cd11555">
    <property type="entry name" value="SLC-NCS1sbd_u1"/>
    <property type="match status" value="1"/>
</dbReference>
<proteinExistence type="inferred from homology"/>
<evidence type="ECO:0000256" key="3">
    <source>
        <dbReference type="ARBA" id="ARBA00022692"/>
    </source>
</evidence>
<evidence type="ECO:0000313" key="9">
    <source>
        <dbReference type="Proteomes" id="UP001519331"/>
    </source>
</evidence>
<dbReference type="RefSeq" id="WP_210049831.1">
    <property type="nucleotide sequence ID" value="NZ_JAGINX010000001.1"/>
</dbReference>
<feature type="transmembrane region" description="Helical" evidence="7">
    <location>
        <begin position="335"/>
        <end position="357"/>
    </location>
</feature>
<keyword evidence="3 7" id="KW-0812">Transmembrane</keyword>
<name>A0ABS4T696_9MICC</name>
<reference evidence="8 9" key="1">
    <citation type="submission" date="2021-03" db="EMBL/GenBank/DDBJ databases">
        <title>Sequencing the genomes of 1000 actinobacteria strains.</title>
        <authorList>
            <person name="Klenk H.-P."/>
        </authorList>
    </citation>
    <scope>NUCLEOTIDE SEQUENCE [LARGE SCALE GENOMIC DNA]</scope>
    <source>
        <strain evidence="8 9">DSM 12544</strain>
    </source>
</reference>
<feature type="transmembrane region" description="Helical" evidence="7">
    <location>
        <begin position="208"/>
        <end position="228"/>
    </location>
</feature>